<protein>
    <submittedName>
        <fullName evidence="2">Gamma-glutamylcyclotransferase</fullName>
    </submittedName>
</protein>
<dbReference type="CDD" id="cd06661">
    <property type="entry name" value="GGCT_like"/>
    <property type="match status" value="1"/>
</dbReference>
<gene>
    <name evidence="2" type="ORF">P0Y53_07220</name>
</gene>
<dbReference type="AlphaFoldDB" id="A0AAJ5WVB4"/>
<reference evidence="2" key="1">
    <citation type="submission" date="2023-03" db="EMBL/GenBank/DDBJ databases">
        <title>Andean soil-derived lignocellulolytic bacterial consortium as a source of novel taxa and putative plastic-active enzymes.</title>
        <authorList>
            <person name="Diaz-Garcia L."/>
            <person name="Chuvochina M."/>
            <person name="Feuerriegel G."/>
            <person name="Bunk B."/>
            <person name="Sproer C."/>
            <person name="Streit W.R."/>
            <person name="Rodriguez L.M."/>
            <person name="Overmann J."/>
            <person name="Jimenez D.J."/>
        </authorList>
    </citation>
    <scope>NUCLEOTIDE SEQUENCE</scope>
    <source>
        <strain evidence="2">MAG 7</strain>
    </source>
</reference>
<dbReference type="InterPro" id="IPR009288">
    <property type="entry name" value="AIG2-like_dom"/>
</dbReference>
<dbReference type="Gene3D" id="3.10.490.10">
    <property type="entry name" value="Gamma-glutamyl cyclotransferase-like"/>
    <property type="match status" value="1"/>
</dbReference>
<accession>A0AAJ5WVB4</accession>
<proteinExistence type="predicted"/>
<evidence type="ECO:0000259" key="1">
    <source>
        <dbReference type="Pfam" id="PF06094"/>
    </source>
</evidence>
<organism evidence="2 3">
    <name type="scientific">Candidatus Pseudobacter hemicellulosilyticus</name>
    <dbReference type="NCBI Taxonomy" id="3121375"/>
    <lineage>
        <taxon>Bacteria</taxon>
        <taxon>Pseudomonadati</taxon>
        <taxon>Bacteroidota</taxon>
        <taxon>Chitinophagia</taxon>
        <taxon>Chitinophagales</taxon>
        <taxon>Chitinophagaceae</taxon>
        <taxon>Pseudobacter</taxon>
    </lineage>
</organism>
<evidence type="ECO:0000313" key="2">
    <source>
        <dbReference type="EMBL" id="WEK37287.1"/>
    </source>
</evidence>
<dbReference type="SUPFAM" id="SSF110857">
    <property type="entry name" value="Gamma-glutamyl cyclotransferase-like"/>
    <property type="match status" value="1"/>
</dbReference>
<dbReference type="InterPro" id="IPR036568">
    <property type="entry name" value="GGCT-like_sf"/>
</dbReference>
<dbReference type="Pfam" id="PF06094">
    <property type="entry name" value="GGACT"/>
    <property type="match status" value="1"/>
</dbReference>
<dbReference type="Proteomes" id="UP001220610">
    <property type="component" value="Chromosome"/>
</dbReference>
<dbReference type="InterPro" id="IPR013024">
    <property type="entry name" value="GGCT-like"/>
</dbReference>
<evidence type="ECO:0000313" key="3">
    <source>
        <dbReference type="Proteomes" id="UP001220610"/>
    </source>
</evidence>
<name>A0AAJ5WVB4_9BACT</name>
<feature type="domain" description="Gamma-glutamylcyclotransferase AIG2-like" evidence="1">
    <location>
        <begin position="8"/>
        <end position="131"/>
    </location>
</feature>
<dbReference type="EMBL" id="CP119311">
    <property type="protein sequence ID" value="WEK37287.1"/>
    <property type="molecule type" value="Genomic_DNA"/>
</dbReference>
<sequence length="140" mass="15757">MKSGISDLFVYGSLLSGFNHPAHLFVSRYFTLTGQGRVQGKLYDLDEYPGAVPAGENFFIEGELYHVNHADEFSYAIRQLDDYEGLLVEAPETPLFRREAAAVLCNGVSTMAWIYWYNLPVEGRPLIPAGELLSYWKSKA</sequence>